<dbReference type="FunFam" id="3.40.50.980:FF:000001">
    <property type="entry name" value="Non-ribosomal peptide synthetase"/>
    <property type="match status" value="1"/>
</dbReference>
<reference evidence="4 5" key="1">
    <citation type="submission" date="2017-03" db="EMBL/GenBank/DDBJ databases">
        <title>The genome sequence of Candidatus Rickettsiella viridis.</title>
        <authorList>
            <person name="Nikoh N."/>
            <person name="Tsuchida T."/>
            <person name="Yamaguchi K."/>
            <person name="Maeda T."/>
            <person name="Shigenobu S."/>
            <person name="Fukatsu T."/>
        </authorList>
    </citation>
    <scope>NUCLEOTIDE SEQUENCE [LARGE SCALE GENOMIC DNA]</scope>
    <source>
        <strain evidence="4 5">Ap-RA04</strain>
    </source>
</reference>
<accession>A0A2Z5UU17</accession>
<dbReference type="PANTHER" id="PTHR44845">
    <property type="entry name" value="CARRIER DOMAIN-CONTAINING PROTEIN"/>
    <property type="match status" value="1"/>
</dbReference>
<dbReference type="InterPro" id="IPR036736">
    <property type="entry name" value="ACP-like_sf"/>
</dbReference>
<dbReference type="InterPro" id="IPR025110">
    <property type="entry name" value="AMP-bd_C"/>
</dbReference>
<proteinExistence type="predicted"/>
<keyword evidence="1" id="KW-0596">Phosphopantetheine</keyword>
<dbReference type="PANTHER" id="PTHR44845:SF7">
    <property type="entry name" value="PLIPASTATIN SYNTHASE SUBUNIT D"/>
    <property type="match status" value="1"/>
</dbReference>
<name>A0A2Z5UU17_9COXI</name>
<keyword evidence="2" id="KW-0597">Phosphoprotein</keyword>
<dbReference type="Gene3D" id="3.40.50.1820">
    <property type="entry name" value="alpha/beta hydrolase"/>
    <property type="match status" value="1"/>
</dbReference>
<dbReference type="Pfam" id="PF13193">
    <property type="entry name" value="AMP-binding_C"/>
    <property type="match status" value="1"/>
</dbReference>
<protein>
    <submittedName>
        <fullName evidence="4">Amino acid adenylation</fullName>
    </submittedName>
</protein>
<dbReference type="SUPFAM" id="SSF56801">
    <property type="entry name" value="Acetyl-CoA synthetase-like"/>
    <property type="match status" value="1"/>
</dbReference>
<gene>
    <name evidence="4" type="ORF">RVIR1_06370</name>
</gene>
<dbReference type="Gene3D" id="3.40.50.980">
    <property type="match status" value="2"/>
</dbReference>
<dbReference type="Gene3D" id="2.30.38.10">
    <property type="entry name" value="Luciferase, Domain 3"/>
    <property type="match status" value="1"/>
</dbReference>
<dbReference type="InterPro" id="IPR000873">
    <property type="entry name" value="AMP-dep_synth/lig_dom"/>
</dbReference>
<dbReference type="FunFam" id="3.40.50.12780:FF:000012">
    <property type="entry name" value="Non-ribosomal peptide synthetase"/>
    <property type="match status" value="1"/>
</dbReference>
<evidence type="ECO:0000313" key="4">
    <source>
        <dbReference type="EMBL" id="BBB15136.1"/>
    </source>
</evidence>
<dbReference type="RefSeq" id="WP_126322620.1">
    <property type="nucleotide sequence ID" value="NZ_AP018005.1"/>
</dbReference>
<dbReference type="Pfam" id="PF00975">
    <property type="entry name" value="Thioesterase"/>
    <property type="match status" value="1"/>
</dbReference>
<dbReference type="EMBL" id="AP018005">
    <property type="protein sequence ID" value="BBB15136.1"/>
    <property type="molecule type" value="Genomic_DNA"/>
</dbReference>
<dbReference type="InterPro" id="IPR045851">
    <property type="entry name" value="AMP-bd_C_sf"/>
</dbReference>
<dbReference type="AlphaFoldDB" id="A0A2Z5UU17"/>
<evidence type="ECO:0000256" key="1">
    <source>
        <dbReference type="ARBA" id="ARBA00022450"/>
    </source>
</evidence>
<keyword evidence="5" id="KW-1185">Reference proteome</keyword>
<dbReference type="Gene3D" id="1.10.1200.10">
    <property type="entry name" value="ACP-like"/>
    <property type="match status" value="1"/>
</dbReference>
<dbReference type="KEGG" id="rvi:RVIR1_06370"/>
<dbReference type="CDD" id="cd05930">
    <property type="entry name" value="A_NRPS"/>
    <property type="match status" value="1"/>
</dbReference>
<feature type="domain" description="Carrier" evidence="3">
    <location>
        <begin position="535"/>
        <end position="610"/>
    </location>
</feature>
<dbReference type="OrthoDB" id="9757559at2"/>
<dbReference type="Proteomes" id="UP000282483">
    <property type="component" value="Chromosome"/>
</dbReference>
<dbReference type="Pfam" id="PF00550">
    <property type="entry name" value="PP-binding"/>
    <property type="match status" value="1"/>
</dbReference>
<dbReference type="InterPro" id="IPR009081">
    <property type="entry name" value="PP-bd_ACP"/>
</dbReference>
<dbReference type="SUPFAM" id="SSF53474">
    <property type="entry name" value="alpha/beta-Hydrolases"/>
    <property type="match status" value="1"/>
</dbReference>
<dbReference type="Pfam" id="PF00501">
    <property type="entry name" value="AMP-binding"/>
    <property type="match status" value="1"/>
</dbReference>
<dbReference type="SUPFAM" id="SSF47336">
    <property type="entry name" value="ACP-like"/>
    <property type="match status" value="1"/>
</dbReference>
<evidence type="ECO:0000313" key="5">
    <source>
        <dbReference type="Proteomes" id="UP000282483"/>
    </source>
</evidence>
<dbReference type="Gene3D" id="3.30.300.30">
    <property type="match status" value="1"/>
</dbReference>
<dbReference type="InterPro" id="IPR029058">
    <property type="entry name" value="AB_hydrolase_fold"/>
</dbReference>
<dbReference type="InterPro" id="IPR001031">
    <property type="entry name" value="Thioesterase"/>
</dbReference>
<dbReference type="PROSITE" id="PS50075">
    <property type="entry name" value="CARRIER"/>
    <property type="match status" value="1"/>
</dbReference>
<dbReference type="NCBIfam" id="TIGR01733">
    <property type="entry name" value="AA-adenyl-dom"/>
    <property type="match status" value="1"/>
</dbReference>
<dbReference type="PROSITE" id="PS00012">
    <property type="entry name" value="PHOSPHOPANTETHEINE"/>
    <property type="match status" value="1"/>
</dbReference>
<dbReference type="InterPro" id="IPR010071">
    <property type="entry name" value="AA_adenyl_dom"/>
</dbReference>
<evidence type="ECO:0000259" key="3">
    <source>
        <dbReference type="PROSITE" id="PS50075"/>
    </source>
</evidence>
<dbReference type="InterPro" id="IPR006162">
    <property type="entry name" value="Ppantetheine_attach_site"/>
</dbReference>
<evidence type="ECO:0000256" key="2">
    <source>
        <dbReference type="ARBA" id="ARBA00022553"/>
    </source>
</evidence>
<organism evidence="4 5">
    <name type="scientific">Candidatus Rickettsiella viridis</name>
    <dbReference type="NCBI Taxonomy" id="676208"/>
    <lineage>
        <taxon>Bacteria</taxon>
        <taxon>Pseudomonadati</taxon>
        <taxon>Pseudomonadota</taxon>
        <taxon>Gammaproteobacteria</taxon>
        <taxon>Legionellales</taxon>
        <taxon>Coxiellaceae</taxon>
        <taxon>Rickettsiella</taxon>
    </lineage>
</organism>
<sequence>MQQNKKNNTCLMQLGQGSSFPYKQNTSVNELLETHVKTTPHAVAVRFNHQFLSYYQLNCKVNQLANYLIKKGLSKGQKVAIHFMPSLEMIISILAILKTGNCYIPLDINYPINRLNFMLKDCSVAYLLTQSALVANFKNTPVKHIIIDESMEEINTQANHFISINDPNELAYIIYTSGSTGVPNGVKIHHRAINNHMSWMQHKFQLTSKDKILLKTPLSFDPSVWEIFLPFYVGCELIIAPFGSNIDPNLLVKTLIQNKVTTLQVVPSFLKELLKLEQFASCHSLRHVFCGGESLPTTTKKLFFERLHCPLHNLYGPTEATIDITSYTVTDTEFDLTTNIIGKPIYNTSLYVINTDNDLVDVGEEGELYIASDSLSLGYHNRDQLTQERFIDNPFEPIKYPKMYKTGDIVRWLAQGDLEYLGRNNEQLKINGVRIEPNELISVILKQPSISEAIVTKKTDTHGYDNLICYLVPKENQKLDITPIKLALQNIFPHYMLPKAYIKITEIPLTLNGKVDTSSLPEPDFNSDLNVINVAISTKEEKQLLILWQETLGTALVNLEDNFFECGGSSLLALKLLSKIKEQLGVELSIKDIFTYPSLKQQAHLIQSLCNKNPKTKPSSSSLITLQPQGNQPPLFLIHPIGGTIFWYYSLAKLLKKDRPIYAFQDPSIELEKPVFESIEEIASFYLEQIKQIQPNGKYLIGGASFGTTIAVEIAHILHQAGEEVTAIVSLDGWGVYPTTLNDVQYFKKSMERQHQMLETELKKLQLTQPKKLLSIQSQRLGLLWKYQVKRITCPMALFKSSEILPIFRPMDAPMNHWENFCDNKINSYLVPGNHETMFQKPHVETLANLMDGYFDAMK</sequence>